<feature type="domain" description="LamG-like jellyroll fold" evidence="3">
    <location>
        <begin position="109"/>
        <end position="247"/>
    </location>
</feature>
<evidence type="ECO:0000256" key="2">
    <source>
        <dbReference type="ARBA" id="ARBA00023157"/>
    </source>
</evidence>
<dbReference type="PROSITE" id="PS51257">
    <property type="entry name" value="PROKAR_LIPOPROTEIN"/>
    <property type="match status" value="1"/>
</dbReference>
<dbReference type="SMART" id="SM00560">
    <property type="entry name" value="LamGL"/>
    <property type="match status" value="1"/>
</dbReference>
<dbReference type="SUPFAM" id="SSF49899">
    <property type="entry name" value="Concanavalin A-like lectins/glucanases"/>
    <property type="match status" value="1"/>
</dbReference>
<dbReference type="InterPro" id="IPR013320">
    <property type="entry name" value="ConA-like_dom_sf"/>
</dbReference>
<keyword evidence="5" id="KW-1185">Reference proteome</keyword>
<organism evidence="4 5">
    <name type="scientific">Flavobacterium bernardetii</name>
    <dbReference type="NCBI Taxonomy" id="2813823"/>
    <lineage>
        <taxon>Bacteria</taxon>
        <taxon>Pseudomonadati</taxon>
        <taxon>Bacteroidota</taxon>
        <taxon>Flavobacteriia</taxon>
        <taxon>Flavobacteriales</taxon>
        <taxon>Flavobacteriaceae</taxon>
        <taxon>Flavobacterium</taxon>
    </lineage>
</organism>
<sequence length="260" mass="28800">MKKINQIGIVFLLFMTISCEKSEEKTNIEQINCLPPNLQNGVIAFYSFANGSLDDSSGNNYNLTNSTTASSGMDRAGNSNCAFIFVKANNEFLKYTNPTFLDNFQTLPFSISLWYKPLSLNSGFEVLIGRDSGLHCPNTSGQWSVSLYDCRKPVFGINQHSLWDDYSNSLGCAETLADLSNVWQHLVVTCNGTDLKLYKNGVLTTRLPGSGCSTNIPTINAGDLFLGKNYNGLLDDVIIYNNILSQFEITQLYNLQPCCQ</sequence>
<dbReference type="InterPro" id="IPR006558">
    <property type="entry name" value="LamG-like"/>
</dbReference>
<evidence type="ECO:0000259" key="3">
    <source>
        <dbReference type="SMART" id="SM00560"/>
    </source>
</evidence>
<dbReference type="Proteomes" id="UP000605990">
    <property type="component" value="Unassembled WGS sequence"/>
</dbReference>
<dbReference type="EMBL" id="JACRUN010000005">
    <property type="protein sequence ID" value="MBC5835232.1"/>
    <property type="molecule type" value="Genomic_DNA"/>
</dbReference>
<dbReference type="RefSeq" id="WP_166131498.1">
    <property type="nucleotide sequence ID" value="NZ_JAANOQ010000011.1"/>
</dbReference>
<dbReference type="Gene3D" id="2.60.120.200">
    <property type="match status" value="1"/>
</dbReference>
<name>A0ABR7J0E9_9FLAO</name>
<proteinExistence type="predicted"/>
<reference evidence="4 5" key="1">
    <citation type="submission" date="2020-08" db="EMBL/GenBank/DDBJ databases">
        <title>Description of novel Flavobacterium F-408 isolate.</title>
        <authorList>
            <person name="Saticioglu I.B."/>
            <person name="Duman M."/>
            <person name="Altun S."/>
        </authorList>
    </citation>
    <scope>NUCLEOTIDE SEQUENCE [LARGE SCALE GENOMIC DNA]</scope>
    <source>
        <strain evidence="4 5">F-408</strain>
    </source>
</reference>
<accession>A0ABR7J0E9</accession>
<comment type="caution">
    <text evidence="4">The sequence shown here is derived from an EMBL/GenBank/DDBJ whole genome shotgun (WGS) entry which is preliminary data.</text>
</comment>
<protein>
    <submittedName>
        <fullName evidence="4">LamG domain-containing protein</fullName>
    </submittedName>
</protein>
<evidence type="ECO:0000313" key="4">
    <source>
        <dbReference type="EMBL" id="MBC5835232.1"/>
    </source>
</evidence>
<evidence type="ECO:0000256" key="1">
    <source>
        <dbReference type="ARBA" id="ARBA00022729"/>
    </source>
</evidence>
<evidence type="ECO:0000313" key="5">
    <source>
        <dbReference type="Proteomes" id="UP000605990"/>
    </source>
</evidence>
<gene>
    <name evidence="4" type="ORF">H8R27_10070</name>
</gene>
<dbReference type="Pfam" id="PF13385">
    <property type="entry name" value="Laminin_G_3"/>
    <property type="match status" value="1"/>
</dbReference>
<keyword evidence="2" id="KW-1015">Disulfide bond</keyword>
<keyword evidence="1" id="KW-0732">Signal</keyword>